<keyword evidence="2" id="KW-1185">Reference proteome</keyword>
<sequence>MPPRRRSKGLTGFLGVRMRPSGRFAVDISHGGIRWWLGTFDSPEEAARAYYAAAWRFGRPHRNLNFLDVESLQVAEFLAPPLMHSVDVGAQRERRPATRQQQLGALNDMHMAQLARNQPELVLAQFAFDTARKKNSGGTGPSNAAPPPTGLTSSSRTPTSWTATSGTPPMTARTATPATSASMIRSSV</sequence>
<protein>
    <submittedName>
        <fullName evidence="1">Uncharacterized protein</fullName>
    </submittedName>
</protein>
<dbReference type="EnsemblPlants" id="AVESA.00010b.r2.7CG0660100.1">
    <property type="protein sequence ID" value="AVESA.00010b.r2.7CG0660100.1.CDS.1"/>
    <property type="gene ID" value="AVESA.00010b.r2.7CG0660100"/>
</dbReference>
<organism evidence="1 2">
    <name type="scientific">Avena sativa</name>
    <name type="common">Oat</name>
    <dbReference type="NCBI Taxonomy" id="4498"/>
    <lineage>
        <taxon>Eukaryota</taxon>
        <taxon>Viridiplantae</taxon>
        <taxon>Streptophyta</taxon>
        <taxon>Embryophyta</taxon>
        <taxon>Tracheophyta</taxon>
        <taxon>Spermatophyta</taxon>
        <taxon>Magnoliopsida</taxon>
        <taxon>Liliopsida</taxon>
        <taxon>Poales</taxon>
        <taxon>Poaceae</taxon>
        <taxon>BOP clade</taxon>
        <taxon>Pooideae</taxon>
        <taxon>Poodae</taxon>
        <taxon>Poeae</taxon>
        <taxon>Poeae Chloroplast Group 1 (Aveneae type)</taxon>
        <taxon>Aveninae</taxon>
        <taxon>Avena</taxon>
    </lineage>
</organism>
<dbReference type="Proteomes" id="UP001732700">
    <property type="component" value="Chromosome 7C"/>
</dbReference>
<evidence type="ECO:0000313" key="1">
    <source>
        <dbReference type="EnsemblPlants" id="AVESA.00010b.r2.7CG0660100.1.CDS.1"/>
    </source>
</evidence>
<name>A0ACD5ZTT4_AVESA</name>
<reference evidence="1" key="2">
    <citation type="submission" date="2025-09" db="UniProtKB">
        <authorList>
            <consortium name="EnsemblPlants"/>
        </authorList>
    </citation>
    <scope>IDENTIFICATION</scope>
</reference>
<proteinExistence type="predicted"/>
<reference evidence="1" key="1">
    <citation type="submission" date="2021-05" db="EMBL/GenBank/DDBJ databases">
        <authorList>
            <person name="Scholz U."/>
            <person name="Mascher M."/>
            <person name="Fiebig A."/>
        </authorList>
    </citation>
    <scope>NUCLEOTIDE SEQUENCE [LARGE SCALE GENOMIC DNA]</scope>
</reference>
<accession>A0ACD5ZTT4</accession>
<evidence type="ECO:0000313" key="2">
    <source>
        <dbReference type="Proteomes" id="UP001732700"/>
    </source>
</evidence>